<dbReference type="EMBL" id="CP058350">
    <property type="protein sequence ID" value="QLF70635.1"/>
    <property type="molecule type" value="Genomic_DNA"/>
</dbReference>
<gene>
    <name evidence="1" type="ORF">FE840_014410</name>
</gene>
<name>A0ABX6QR10_9HYPH</name>
<accession>A0ABX6QR10</accession>
<keyword evidence="2" id="KW-1185">Reference proteome</keyword>
<dbReference type="Proteomes" id="UP000308530">
    <property type="component" value="Chromosome"/>
</dbReference>
<organism evidence="1 2">
    <name type="scientific">Peteryoungia desertarenae</name>
    <dbReference type="NCBI Taxonomy" id="1813451"/>
    <lineage>
        <taxon>Bacteria</taxon>
        <taxon>Pseudomonadati</taxon>
        <taxon>Pseudomonadota</taxon>
        <taxon>Alphaproteobacteria</taxon>
        <taxon>Hyphomicrobiales</taxon>
        <taxon>Rhizobiaceae</taxon>
        <taxon>Peteryoungia</taxon>
    </lineage>
</organism>
<reference evidence="1 2" key="1">
    <citation type="submission" date="2020-06" db="EMBL/GenBank/DDBJ databases">
        <title>Genome sequence of Rhizobium sp strain ADMK78.</title>
        <authorList>
            <person name="Rahi P."/>
        </authorList>
    </citation>
    <scope>NUCLEOTIDE SEQUENCE [LARGE SCALE GENOMIC DNA]</scope>
    <source>
        <strain evidence="1 2">ADMK78</strain>
    </source>
</reference>
<evidence type="ECO:0000313" key="1">
    <source>
        <dbReference type="EMBL" id="QLF70635.1"/>
    </source>
</evidence>
<protein>
    <recommendedName>
        <fullName evidence="3">Type II toxin-antitoxin system ParD family antitoxin</fullName>
    </recommendedName>
</protein>
<proteinExistence type="predicted"/>
<sequence>MTTIIVNLDAEALQVVEGAIASGEFGSAQEVILAALGDWQINRLLNGVAKEEPDPVPEAVLELGDPVDGEAGFGEIDLESYLASRKR</sequence>
<evidence type="ECO:0008006" key="3">
    <source>
        <dbReference type="Google" id="ProtNLM"/>
    </source>
</evidence>
<dbReference type="RefSeq" id="WP_171033660.1">
    <property type="nucleotide sequence ID" value="NZ_CP058350.1"/>
</dbReference>
<evidence type="ECO:0000313" key="2">
    <source>
        <dbReference type="Proteomes" id="UP000308530"/>
    </source>
</evidence>